<dbReference type="OrthoDB" id="673776at2759"/>
<dbReference type="PANTHER" id="PTHR24136">
    <property type="entry name" value="SOWAH (DROSOPHILA) HOMOLOG"/>
    <property type="match status" value="1"/>
</dbReference>
<keyword evidence="3 4" id="KW-0040">ANK repeat</keyword>
<dbReference type="AlphaFoldDB" id="A0A5J5BGA5"/>
<dbReference type="PROSITE" id="PS50088">
    <property type="entry name" value="ANK_REPEAT"/>
    <property type="match status" value="1"/>
</dbReference>
<evidence type="ECO:0000256" key="3">
    <source>
        <dbReference type="ARBA" id="ARBA00023043"/>
    </source>
</evidence>
<keyword evidence="2" id="KW-0677">Repeat</keyword>
<protein>
    <submittedName>
        <fullName evidence="5">Uncharacterized protein</fullName>
    </submittedName>
</protein>
<evidence type="ECO:0000256" key="1">
    <source>
        <dbReference type="ARBA" id="ARBA00005949"/>
    </source>
</evidence>
<dbReference type="GO" id="GO:0016567">
    <property type="term" value="P:protein ubiquitination"/>
    <property type="evidence" value="ECO:0007669"/>
    <property type="project" value="TreeGrafter"/>
</dbReference>
<dbReference type="InterPro" id="IPR002110">
    <property type="entry name" value="Ankyrin_rpt"/>
</dbReference>
<name>A0A5J5BGA5_9ASTE</name>
<dbReference type="GO" id="GO:0045732">
    <property type="term" value="P:positive regulation of protein catabolic process"/>
    <property type="evidence" value="ECO:0007669"/>
    <property type="project" value="TreeGrafter"/>
</dbReference>
<comment type="similarity">
    <text evidence="1">Belongs to the ankyrin SOCS box (ASB) family.</text>
</comment>
<feature type="repeat" description="ANK" evidence="4">
    <location>
        <begin position="525"/>
        <end position="557"/>
    </location>
</feature>
<sequence length="815" mass="92346">MKKKLYSKRIFLNSVILGAGFVFLVQCTCGTALVEGLADHLFAFTPRCISLDDTDNQDLFAQGTPWLWNFVLIRMDLRTIDRLLSSDKKAEFLSYIKRASLVTSGNSLKLRIGDSARFCPYDILEWICTYHAVKCGTALVEGNPDLKLDLNVYNKRGAYPLHMGAYSLCPGLTELFLRHGAQANISLTQWTTRHSIFKLIILLCLPEMKEALETSRLLAWNTCTKDFKEVICSYAKEGKLIELATLILVAQKNVMGPITVRSNDGLHLKEYMRFHQWVKSELAALIDQEYTLMGLKKEKKSIRMCKKKKVAMMSTLLLVEIFEKAGDPIEAYLQSKKKSKKNVPKERVALKISLLLAEAGFKLNCKDVDLSDRFDSWPTKLILERSGGPFRGDKEHSDIEKRKKCDSQQDDICKQLHLSPGSSHNTDLCFSPSCNDGRSSQRDEDIGSNVEYNEIVELIARDDADKFVSLLKSQLEKENSDNGNSNFCPRELIMCICHYRAVKCADRLIGGATGQTMDLNVPLKDGSYPLHHAAQSLSLHLIYIFINKGADINLRCNEVGSKFYRLLPLNVALEQIRNHVEWTPKQSIFRLIFDICDLKLNGFLGIVRWLGFGVDEDDVLYHYAKEGKLIHFVTMLMAAQGFCLHPNEDGYNLDGSISLRQLISSDIASIGSEYMLLGRRSRKHAQMLKEKKTVTSSVMLLLEIFRRINDIRSDILWSHLTFARPLISSAEVAVCLKNEGFSLTDEDVNYLERNALAVNSSGLGKFRAETKERQLPSHLCRKPKPNRGMLIEQQRHHRALSSALVLSSAQLWKLK</sequence>
<gene>
    <name evidence="5" type="ORF">F0562_022896</name>
</gene>
<evidence type="ECO:0000256" key="4">
    <source>
        <dbReference type="PROSITE-ProRule" id="PRU00023"/>
    </source>
</evidence>
<evidence type="ECO:0000256" key="2">
    <source>
        <dbReference type="ARBA" id="ARBA00022737"/>
    </source>
</evidence>
<dbReference type="PANTHER" id="PTHR24136:SF15">
    <property type="entry name" value="ANK_REP_REGION DOMAIN-CONTAINING PROTEIN"/>
    <property type="match status" value="1"/>
</dbReference>
<dbReference type="PROSITE" id="PS50297">
    <property type="entry name" value="ANK_REP_REGION"/>
    <property type="match status" value="1"/>
</dbReference>
<dbReference type="EMBL" id="CM018035">
    <property type="protein sequence ID" value="KAA8541744.1"/>
    <property type="molecule type" value="Genomic_DNA"/>
</dbReference>
<dbReference type="SMART" id="SM00248">
    <property type="entry name" value="ANK"/>
    <property type="match status" value="2"/>
</dbReference>
<dbReference type="Proteomes" id="UP000325577">
    <property type="component" value="Linkage Group LG12"/>
</dbReference>
<proteinExistence type="inferred from homology"/>
<dbReference type="InterPro" id="IPR051573">
    <property type="entry name" value="Ankyrin-SOCS_box_domain"/>
</dbReference>
<organism evidence="5 6">
    <name type="scientific">Nyssa sinensis</name>
    <dbReference type="NCBI Taxonomy" id="561372"/>
    <lineage>
        <taxon>Eukaryota</taxon>
        <taxon>Viridiplantae</taxon>
        <taxon>Streptophyta</taxon>
        <taxon>Embryophyta</taxon>
        <taxon>Tracheophyta</taxon>
        <taxon>Spermatophyta</taxon>
        <taxon>Magnoliopsida</taxon>
        <taxon>eudicotyledons</taxon>
        <taxon>Gunneridae</taxon>
        <taxon>Pentapetalae</taxon>
        <taxon>asterids</taxon>
        <taxon>Cornales</taxon>
        <taxon>Nyssaceae</taxon>
        <taxon>Nyssa</taxon>
    </lineage>
</organism>
<keyword evidence="6" id="KW-1185">Reference proteome</keyword>
<evidence type="ECO:0000313" key="5">
    <source>
        <dbReference type="EMBL" id="KAA8541744.1"/>
    </source>
</evidence>
<dbReference type="Gene3D" id="1.25.40.20">
    <property type="entry name" value="Ankyrin repeat-containing domain"/>
    <property type="match status" value="1"/>
</dbReference>
<reference evidence="5 6" key="1">
    <citation type="submission" date="2019-09" db="EMBL/GenBank/DDBJ databases">
        <title>A chromosome-level genome assembly of the Chinese tupelo Nyssa sinensis.</title>
        <authorList>
            <person name="Yang X."/>
            <person name="Kang M."/>
            <person name="Yang Y."/>
            <person name="Xiong H."/>
            <person name="Wang M."/>
            <person name="Zhang Z."/>
            <person name="Wang Z."/>
            <person name="Wu H."/>
            <person name="Ma T."/>
            <person name="Liu J."/>
            <person name="Xi Z."/>
        </authorList>
    </citation>
    <scope>NUCLEOTIDE SEQUENCE [LARGE SCALE GENOMIC DNA]</scope>
    <source>
        <strain evidence="5">J267</strain>
        <tissue evidence="5">Leaf</tissue>
    </source>
</reference>
<dbReference type="SUPFAM" id="SSF48403">
    <property type="entry name" value="Ankyrin repeat"/>
    <property type="match status" value="1"/>
</dbReference>
<accession>A0A5J5BGA5</accession>
<evidence type="ECO:0000313" key="6">
    <source>
        <dbReference type="Proteomes" id="UP000325577"/>
    </source>
</evidence>
<dbReference type="InterPro" id="IPR036770">
    <property type="entry name" value="Ankyrin_rpt-contain_sf"/>
</dbReference>